<evidence type="ECO:0000256" key="1">
    <source>
        <dbReference type="ARBA" id="ARBA00004984"/>
    </source>
</evidence>
<dbReference type="InterPro" id="IPR006680">
    <property type="entry name" value="Amidohydro-rel"/>
</dbReference>
<dbReference type="SUPFAM" id="SSF51556">
    <property type="entry name" value="Metallo-dependent hydrolases"/>
    <property type="match status" value="1"/>
</dbReference>
<evidence type="ECO:0000256" key="7">
    <source>
        <dbReference type="ARBA" id="ARBA00022833"/>
    </source>
</evidence>
<dbReference type="GO" id="GO:0008892">
    <property type="term" value="F:guanine deaminase activity"/>
    <property type="evidence" value="ECO:0007669"/>
    <property type="project" value="UniProtKB-UniRule"/>
</dbReference>
<dbReference type="InterPro" id="IPR032466">
    <property type="entry name" value="Metal_Hydrolase"/>
</dbReference>
<keyword evidence="5 9" id="KW-0479">Metal-binding</keyword>
<dbReference type="STRING" id="610380.E2BID8"/>
<dbReference type="KEGG" id="hst:105183150"/>
<dbReference type="InParanoid" id="E2BID8"/>
<dbReference type="FunFam" id="3.20.20.140:FF:000022">
    <property type="entry name" value="Guanine deaminase"/>
    <property type="match status" value="1"/>
</dbReference>
<comment type="cofactor">
    <cofactor evidence="9">
        <name>Zn(2+)</name>
        <dbReference type="ChEBI" id="CHEBI:29105"/>
    </cofactor>
    <text evidence="9">Binds 1 zinc ion per subunit.</text>
</comment>
<dbReference type="GO" id="GO:0005829">
    <property type="term" value="C:cytosol"/>
    <property type="evidence" value="ECO:0007669"/>
    <property type="project" value="TreeGrafter"/>
</dbReference>
<comment type="catalytic activity">
    <reaction evidence="8 9">
        <text>guanine + H2O + H(+) = xanthine + NH4(+)</text>
        <dbReference type="Rhea" id="RHEA:14665"/>
        <dbReference type="ChEBI" id="CHEBI:15377"/>
        <dbReference type="ChEBI" id="CHEBI:15378"/>
        <dbReference type="ChEBI" id="CHEBI:16235"/>
        <dbReference type="ChEBI" id="CHEBI:17712"/>
        <dbReference type="ChEBI" id="CHEBI:28938"/>
        <dbReference type="EC" id="3.5.4.3"/>
    </reaction>
</comment>
<evidence type="ECO:0000313" key="12">
    <source>
        <dbReference type="Proteomes" id="UP000008237"/>
    </source>
</evidence>
<dbReference type="AlphaFoldDB" id="E2BID8"/>
<dbReference type="InterPro" id="IPR014311">
    <property type="entry name" value="Guanine_deaminase"/>
</dbReference>
<keyword evidence="12" id="KW-1185">Reference proteome</keyword>
<proteinExistence type="inferred from homology"/>
<dbReference type="GO" id="GO:0006147">
    <property type="term" value="P:guanine catabolic process"/>
    <property type="evidence" value="ECO:0007669"/>
    <property type="project" value="UniProtKB-UniRule"/>
</dbReference>
<evidence type="ECO:0000259" key="10">
    <source>
        <dbReference type="Pfam" id="PF01979"/>
    </source>
</evidence>
<evidence type="ECO:0000256" key="6">
    <source>
        <dbReference type="ARBA" id="ARBA00022801"/>
    </source>
</evidence>
<feature type="domain" description="Amidohydrolase-related" evidence="10">
    <location>
        <begin position="63"/>
        <end position="434"/>
    </location>
</feature>
<dbReference type="OMA" id="CVHMNDS"/>
<evidence type="ECO:0000313" key="11">
    <source>
        <dbReference type="EMBL" id="EFN84526.1"/>
    </source>
</evidence>
<dbReference type="InterPro" id="IPR051607">
    <property type="entry name" value="Metallo-dep_hydrolases"/>
</dbReference>
<dbReference type="UniPathway" id="UPA00603">
    <property type="reaction ID" value="UER00660"/>
</dbReference>
<dbReference type="EC" id="3.5.4.3" evidence="3 9"/>
<dbReference type="NCBIfam" id="TIGR02967">
    <property type="entry name" value="guan_deamin"/>
    <property type="match status" value="1"/>
</dbReference>
<dbReference type="PANTHER" id="PTHR11271">
    <property type="entry name" value="GUANINE DEAMINASE"/>
    <property type="match status" value="1"/>
</dbReference>
<dbReference type="Proteomes" id="UP000008237">
    <property type="component" value="Unassembled WGS sequence"/>
</dbReference>
<evidence type="ECO:0000256" key="5">
    <source>
        <dbReference type="ARBA" id="ARBA00022723"/>
    </source>
</evidence>
<evidence type="ECO:0000256" key="3">
    <source>
        <dbReference type="ARBA" id="ARBA00012781"/>
    </source>
</evidence>
<dbReference type="EMBL" id="GL448504">
    <property type="protein sequence ID" value="EFN84526.1"/>
    <property type="molecule type" value="Genomic_DNA"/>
</dbReference>
<reference evidence="11 12" key="1">
    <citation type="journal article" date="2010" name="Science">
        <title>Genomic comparison of the ants Camponotus floridanus and Harpegnathos saltator.</title>
        <authorList>
            <person name="Bonasio R."/>
            <person name="Zhang G."/>
            <person name="Ye C."/>
            <person name="Mutti N.S."/>
            <person name="Fang X."/>
            <person name="Qin N."/>
            <person name="Donahue G."/>
            <person name="Yang P."/>
            <person name="Li Q."/>
            <person name="Li C."/>
            <person name="Zhang P."/>
            <person name="Huang Z."/>
            <person name="Berger S.L."/>
            <person name="Reinberg D."/>
            <person name="Wang J."/>
            <person name="Liebig J."/>
        </authorList>
    </citation>
    <scope>NUCLEOTIDE SEQUENCE [LARGE SCALE GENOMIC DNA]</scope>
    <source>
        <strain evidence="11 12">R22 G/1</strain>
    </source>
</reference>
<dbReference type="SUPFAM" id="SSF51338">
    <property type="entry name" value="Composite domain of metallo-dependent hydrolases"/>
    <property type="match status" value="1"/>
</dbReference>
<evidence type="ECO:0000256" key="8">
    <source>
        <dbReference type="ARBA" id="ARBA00051148"/>
    </source>
</evidence>
<organism evidence="12">
    <name type="scientific">Harpegnathos saltator</name>
    <name type="common">Jerdon's jumping ant</name>
    <dbReference type="NCBI Taxonomy" id="610380"/>
    <lineage>
        <taxon>Eukaryota</taxon>
        <taxon>Metazoa</taxon>
        <taxon>Ecdysozoa</taxon>
        <taxon>Arthropoda</taxon>
        <taxon>Hexapoda</taxon>
        <taxon>Insecta</taxon>
        <taxon>Pterygota</taxon>
        <taxon>Neoptera</taxon>
        <taxon>Endopterygota</taxon>
        <taxon>Hymenoptera</taxon>
        <taxon>Apocrita</taxon>
        <taxon>Aculeata</taxon>
        <taxon>Formicoidea</taxon>
        <taxon>Formicidae</taxon>
        <taxon>Ponerinae</taxon>
        <taxon>Ponerini</taxon>
        <taxon>Harpegnathos</taxon>
    </lineage>
</organism>
<keyword evidence="7 9" id="KW-0862">Zinc</keyword>
<sequence>MVRQVFVGPLIHTDDNETLIIIQHGAILVEDGKIINVLTDVNMSTAKNYNIPDEVFILDDGQFLIPGFIDGHTHAVQFPNLGIGYDKDLLGWLETYTFPLEKKYSDVNFAAQAFEAAVKQTIRAGTTTACYFASLYAEASTILAQKVIQFGQRAFIGKVNMNVSRDDGYYETTEASIKNTERFVREIEQLGSPLVKPIITPRFALSCDMELMQTLARMALEKNLHIQTHVSENKAEIQAVRKTFPQQSSYSAVYDAAGLLTSKTVLAHGIYLTDTELTMIKTRETAIIHCPSSNTCLKSGLCDVQRLRTEKIKVGLGTDVSGGFSFSMLDAMRSALQVSNQLFILKNNYIPLNYKDVFYMATLGSANALSIGDKVGNFLPGKEFDALIIDLNSDGSVLNDLNEIEYTLEEKLQRFIHSGDDRNIVAVYINGRKVK</sequence>
<comment type="function">
    <text evidence="9">Catalyzes the hydrolytic deamination of guanine, producing xanthine and ammonia.</text>
</comment>
<dbReference type="OrthoDB" id="194468at2759"/>
<gene>
    <name evidence="11" type="ORF">EAI_07351</name>
</gene>
<protein>
    <recommendedName>
        <fullName evidence="4 9">Guanine deaminase</fullName>
        <shortName evidence="9">Guanase</shortName>
        <ecNumber evidence="3 9">3.5.4.3</ecNumber>
    </recommendedName>
    <alternativeName>
        <fullName evidence="9">Guanine aminohydrolase</fullName>
    </alternativeName>
</protein>
<accession>E2BID8</accession>
<dbReference type="Gene3D" id="2.30.40.10">
    <property type="entry name" value="Urease, subunit C, domain 1"/>
    <property type="match status" value="1"/>
</dbReference>
<keyword evidence="6 9" id="KW-0378">Hydrolase</keyword>
<dbReference type="InterPro" id="IPR011059">
    <property type="entry name" value="Metal-dep_hydrolase_composite"/>
</dbReference>
<dbReference type="Gene3D" id="3.20.20.140">
    <property type="entry name" value="Metal-dependent hydrolases"/>
    <property type="match status" value="1"/>
</dbReference>
<comment type="pathway">
    <text evidence="1 9">Purine metabolism; guanine degradation; xanthine from guanine: step 1/1.</text>
</comment>
<name>E2BID8_HARSA</name>
<dbReference type="FunCoup" id="E2BID8">
    <property type="interactions" value="380"/>
</dbReference>
<evidence type="ECO:0000256" key="9">
    <source>
        <dbReference type="RuleBase" id="RU366009"/>
    </source>
</evidence>
<dbReference type="GO" id="GO:0008270">
    <property type="term" value="F:zinc ion binding"/>
    <property type="evidence" value="ECO:0007669"/>
    <property type="project" value="UniProtKB-UniRule"/>
</dbReference>
<evidence type="ECO:0000256" key="4">
    <source>
        <dbReference type="ARBA" id="ARBA00014514"/>
    </source>
</evidence>
<dbReference type="Pfam" id="PF01979">
    <property type="entry name" value="Amidohydro_1"/>
    <property type="match status" value="1"/>
</dbReference>
<dbReference type="PANTHER" id="PTHR11271:SF6">
    <property type="entry name" value="GUANINE DEAMINASE"/>
    <property type="match status" value="1"/>
</dbReference>
<evidence type="ECO:0000256" key="2">
    <source>
        <dbReference type="ARBA" id="ARBA00006745"/>
    </source>
</evidence>
<comment type="similarity">
    <text evidence="2 9">Belongs to the metallo-dependent hydrolases superfamily. ATZ/TRZ family.</text>
</comment>